<dbReference type="Proteomes" id="UP000464577">
    <property type="component" value="Chromosome"/>
</dbReference>
<organism evidence="2 3">
    <name type="scientific">Spirosoma endbachense</name>
    <dbReference type="NCBI Taxonomy" id="2666025"/>
    <lineage>
        <taxon>Bacteria</taxon>
        <taxon>Pseudomonadati</taxon>
        <taxon>Bacteroidota</taxon>
        <taxon>Cytophagia</taxon>
        <taxon>Cytophagales</taxon>
        <taxon>Cytophagaceae</taxon>
        <taxon>Spirosoma</taxon>
    </lineage>
</organism>
<reference evidence="2 3" key="1">
    <citation type="submission" date="2019-11" db="EMBL/GenBank/DDBJ databases">
        <title>Spirosoma endbachense sp. nov., isolated from a natural salt meadow.</title>
        <authorList>
            <person name="Rojas J."/>
            <person name="Ambika Manirajan B."/>
            <person name="Ratering S."/>
            <person name="Suarez C."/>
            <person name="Geissler-Plaum R."/>
            <person name="Schnell S."/>
        </authorList>
    </citation>
    <scope>NUCLEOTIDE SEQUENCE [LARGE SCALE GENOMIC DNA]</scope>
    <source>
        <strain evidence="2 3">I-24</strain>
    </source>
</reference>
<evidence type="ECO:0000313" key="3">
    <source>
        <dbReference type="Proteomes" id="UP000464577"/>
    </source>
</evidence>
<keyword evidence="1" id="KW-0812">Transmembrane</keyword>
<dbReference type="EMBL" id="CP045997">
    <property type="protein sequence ID" value="QHV99546.1"/>
    <property type="molecule type" value="Genomic_DNA"/>
</dbReference>
<evidence type="ECO:0000256" key="1">
    <source>
        <dbReference type="SAM" id="Phobius"/>
    </source>
</evidence>
<proteinExistence type="predicted"/>
<keyword evidence="1" id="KW-0472">Membrane</keyword>
<protein>
    <submittedName>
        <fullName evidence="2">Uncharacterized protein</fullName>
    </submittedName>
</protein>
<feature type="transmembrane region" description="Helical" evidence="1">
    <location>
        <begin position="44"/>
        <end position="63"/>
    </location>
</feature>
<accession>A0A6P1W759</accession>
<dbReference type="KEGG" id="senf:GJR95_33055"/>
<dbReference type="RefSeq" id="WP_162389947.1">
    <property type="nucleotide sequence ID" value="NZ_CP045997.1"/>
</dbReference>
<gene>
    <name evidence="2" type="ORF">GJR95_33055</name>
</gene>
<keyword evidence="3" id="KW-1185">Reference proteome</keyword>
<sequence length="64" mass="7431">MTQLYNELSISTPKETGMDRGEHFIKKDVVKSIKEGSKRFLERGFDWIALVVITLIILLTLIFF</sequence>
<name>A0A6P1W759_9BACT</name>
<dbReference type="AlphaFoldDB" id="A0A6P1W759"/>
<keyword evidence="1" id="KW-1133">Transmembrane helix</keyword>
<evidence type="ECO:0000313" key="2">
    <source>
        <dbReference type="EMBL" id="QHV99546.1"/>
    </source>
</evidence>